<organism evidence="1 2">
    <name type="scientific">Aspergillus pseudoustus</name>
    <dbReference type="NCBI Taxonomy" id="1810923"/>
    <lineage>
        <taxon>Eukaryota</taxon>
        <taxon>Fungi</taxon>
        <taxon>Dikarya</taxon>
        <taxon>Ascomycota</taxon>
        <taxon>Pezizomycotina</taxon>
        <taxon>Eurotiomycetes</taxon>
        <taxon>Eurotiomycetidae</taxon>
        <taxon>Eurotiales</taxon>
        <taxon>Aspergillaceae</taxon>
        <taxon>Aspergillus</taxon>
        <taxon>Aspergillus subgen. Nidulantes</taxon>
    </lineage>
</organism>
<dbReference type="EMBL" id="JBFXLU010000006">
    <property type="protein sequence ID" value="KAL2856561.1"/>
    <property type="molecule type" value="Genomic_DNA"/>
</dbReference>
<gene>
    <name evidence="1" type="ORF">BJY01DRAFT_169823</name>
</gene>
<evidence type="ECO:0000313" key="1">
    <source>
        <dbReference type="EMBL" id="KAL2856561.1"/>
    </source>
</evidence>
<keyword evidence="2" id="KW-1185">Reference proteome</keyword>
<reference evidence="1 2" key="1">
    <citation type="submission" date="2024-07" db="EMBL/GenBank/DDBJ databases">
        <title>Section-level genome sequencing and comparative genomics of Aspergillus sections Usti and Cavernicolus.</title>
        <authorList>
            <consortium name="Lawrence Berkeley National Laboratory"/>
            <person name="Nybo J.L."/>
            <person name="Vesth T.C."/>
            <person name="Theobald S."/>
            <person name="Frisvad J.C."/>
            <person name="Larsen T.O."/>
            <person name="Kjaerboelling I."/>
            <person name="Rothschild-Mancinelli K."/>
            <person name="Lyhne E.K."/>
            <person name="Kogle M.E."/>
            <person name="Barry K."/>
            <person name="Clum A."/>
            <person name="Na H."/>
            <person name="Ledsgaard L."/>
            <person name="Lin J."/>
            <person name="Lipzen A."/>
            <person name="Kuo A."/>
            <person name="Riley R."/>
            <person name="Mondo S."/>
            <person name="Labutti K."/>
            <person name="Haridas S."/>
            <person name="Pangalinan J."/>
            <person name="Salamov A.A."/>
            <person name="Simmons B.A."/>
            <person name="Magnuson J.K."/>
            <person name="Chen J."/>
            <person name="Drula E."/>
            <person name="Henrissat B."/>
            <person name="Wiebenga A."/>
            <person name="Lubbers R.J."/>
            <person name="Gomes A.C."/>
            <person name="Makela M.R."/>
            <person name="Stajich J."/>
            <person name="Grigoriev I.V."/>
            <person name="Mortensen U.H."/>
            <person name="De Vries R.P."/>
            <person name="Baker S.E."/>
            <person name="Andersen M.R."/>
        </authorList>
    </citation>
    <scope>NUCLEOTIDE SEQUENCE [LARGE SCALE GENOMIC DNA]</scope>
    <source>
        <strain evidence="1 2">CBS 123904</strain>
    </source>
</reference>
<sequence length="87" mass="9764">MRVACHGIPWIFELAFPVPMTSADMVNRRQLNEVIALKAGFGAIDQQVRINSAASTCWVSHKRRQCTSQRCQCSSLLQDKGEMSKPK</sequence>
<proteinExistence type="predicted"/>
<evidence type="ECO:0000313" key="2">
    <source>
        <dbReference type="Proteomes" id="UP001610446"/>
    </source>
</evidence>
<protein>
    <submittedName>
        <fullName evidence="1">Uncharacterized protein</fullName>
    </submittedName>
</protein>
<comment type="caution">
    <text evidence="1">The sequence shown here is derived from an EMBL/GenBank/DDBJ whole genome shotgun (WGS) entry which is preliminary data.</text>
</comment>
<dbReference type="Proteomes" id="UP001610446">
    <property type="component" value="Unassembled WGS sequence"/>
</dbReference>
<accession>A0ABR4KWA2</accession>
<name>A0ABR4KWA2_9EURO</name>